<keyword evidence="2" id="KW-1185">Reference proteome</keyword>
<reference evidence="1" key="1">
    <citation type="submission" date="2019-12" db="EMBL/GenBank/DDBJ databases">
        <authorList>
            <person name="Scholes J."/>
        </authorList>
    </citation>
    <scope>NUCLEOTIDE SEQUENCE</scope>
</reference>
<dbReference type="Pfam" id="PF03140">
    <property type="entry name" value="DUF247"/>
    <property type="match status" value="1"/>
</dbReference>
<sequence length="440" mass="50336">MSTSHPYQDHPSSNPITDEHRWILHIRRSLDEDIIDNEPDSPVSIFNVPKALLLTSPESYIPQQIALGPYHHSRPELHDMQRYKLSAAKRFQRRVHGLRFHNIVDHLIPYEPKLRAFYQKYLNFNGETLTWMMAIDSCFLLEFLEAFAIEERKMPSRTLWLRDITGRKSGHDAIVRDILMLENQVPLFLLKKMMEFQSTTSDAALYSILADFFNAISPFERVMPDLERCNHLLDLLYHSIVPRFEGALEIEDDDDEHVNGEGEKRSIIKRLVFSSPVRLILAFPLKVLSNLPGVIVMRHVLEHVYEKEENDNGEKDYYYNNRKKKDADPLMEEICIPSVSELASAGIKFEASKTGISGIGFDSGTGTLRLASVRLDVNAGAVLRNLVAYEACGVWGGPLVLARYVELMNGIVDGPEDARLLRESGIVFSHLRAAKKVRYF</sequence>
<dbReference type="InterPro" id="IPR004158">
    <property type="entry name" value="DUF247_pln"/>
</dbReference>
<dbReference type="EMBL" id="CACSLK010024742">
    <property type="protein sequence ID" value="CAA0824414.1"/>
    <property type="molecule type" value="Genomic_DNA"/>
</dbReference>
<protein>
    <submittedName>
        <fullName evidence="1">UPF0481 protein</fullName>
    </submittedName>
</protein>
<gene>
    <name evidence="1" type="ORF">SHERM_21360</name>
</gene>
<accession>A0A9N7N7K9</accession>
<proteinExistence type="predicted"/>
<dbReference type="PANTHER" id="PTHR31549">
    <property type="entry name" value="PROTEIN, PUTATIVE (DUF247)-RELATED-RELATED"/>
    <property type="match status" value="1"/>
</dbReference>
<name>A0A9N7N7K9_STRHE</name>
<dbReference type="PANTHER" id="PTHR31549:SF277">
    <property type="entry name" value="OS08G0167400 PROTEIN"/>
    <property type="match status" value="1"/>
</dbReference>
<organism evidence="1 2">
    <name type="scientific">Striga hermonthica</name>
    <name type="common">Purple witchweed</name>
    <name type="synonym">Buchnera hermonthica</name>
    <dbReference type="NCBI Taxonomy" id="68872"/>
    <lineage>
        <taxon>Eukaryota</taxon>
        <taxon>Viridiplantae</taxon>
        <taxon>Streptophyta</taxon>
        <taxon>Embryophyta</taxon>
        <taxon>Tracheophyta</taxon>
        <taxon>Spermatophyta</taxon>
        <taxon>Magnoliopsida</taxon>
        <taxon>eudicotyledons</taxon>
        <taxon>Gunneridae</taxon>
        <taxon>Pentapetalae</taxon>
        <taxon>asterids</taxon>
        <taxon>lamiids</taxon>
        <taxon>Lamiales</taxon>
        <taxon>Orobanchaceae</taxon>
        <taxon>Buchnereae</taxon>
        <taxon>Striga</taxon>
    </lineage>
</organism>
<dbReference type="Proteomes" id="UP001153555">
    <property type="component" value="Unassembled WGS sequence"/>
</dbReference>
<dbReference type="OrthoDB" id="2356035at2759"/>
<dbReference type="AlphaFoldDB" id="A0A9N7N7K9"/>
<evidence type="ECO:0000313" key="1">
    <source>
        <dbReference type="EMBL" id="CAA0824414.1"/>
    </source>
</evidence>
<comment type="caution">
    <text evidence="1">The sequence shown here is derived from an EMBL/GenBank/DDBJ whole genome shotgun (WGS) entry which is preliminary data.</text>
</comment>
<evidence type="ECO:0000313" key="2">
    <source>
        <dbReference type="Proteomes" id="UP001153555"/>
    </source>
</evidence>